<evidence type="ECO:0000256" key="3">
    <source>
        <dbReference type="ARBA" id="ARBA00023125"/>
    </source>
</evidence>
<evidence type="ECO:0000256" key="2">
    <source>
        <dbReference type="ARBA" id="ARBA00023015"/>
    </source>
</evidence>
<dbReference type="Pfam" id="PF00931">
    <property type="entry name" value="NB-ARC"/>
    <property type="match status" value="1"/>
</dbReference>
<dbReference type="InterPro" id="IPR051677">
    <property type="entry name" value="AfsR-DnrI-RedD_regulator"/>
</dbReference>
<comment type="similarity">
    <text evidence="1">Belongs to the AfsR/DnrI/RedD regulatory family.</text>
</comment>
<dbReference type="InterPro" id="IPR027417">
    <property type="entry name" value="P-loop_NTPase"/>
</dbReference>
<organism evidence="7 8">
    <name type="scientific">Lentzea albidocapillata</name>
    <dbReference type="NCBI Taxonomy" id="40571"/>
    <lineage>
        <taxon>Bacteria</taxon>
        <taxon>Bacillati</taxon>
        <taxon>Actinomycetota</taxon>
        <taxon>Actinomycetes</taxon>
        <taxon>Pseudonocardiales</taxon>
        <taxon>Pseudonocardiaceae</taxon>
        <taxon>Lentzea</taxon>
    </lineage>
</organism>
<feature type="DNA-binding region" description="OmpR/PhoB-type" evidence="5">
    <location>
        <begin position="1"/>
        <end position="94"/>
    </location>
</feature>
<dbReference type="Gene3D" id="1.25.40.10">
    <property type="entry name" value="Tetratricopeptide repeat domain"/>
    <property type="match status" value="3"/>
</dbReference>
<protein>
    <submittedName>
        <fullName evidence="7">DNA-binding transcriptional activator of the SARP family</fullName>
    </submittedName>
</protein>
<dbReference type="CDD" id="cd15831">
    <property type="entry name" value="BTAD"/>
    <property type="match status" value="1"/>
</dbReference>
<keyword evidence="3 5" id="KW-0238">DNA-binding</keyword>
<dbReference type="GO" id="GO:0000160">
    <property type="term" value="P:phosphorelay signal transduction system"/>
    <property type="evidence" value="ECO:0007669"/>
    <property type="project" value="InterPro"/>
</dbReference>
<evidence type="ECO:0000313" key="7">
    <source>
        <dbReference type="EMBL" id="SMD18319.1"/>
    </source>
</evidence>
<dbReference type="OrthoDB" id="581105at2"/>
<dbReference type="GO" id="GO:0003677">
    <property type="term" value="F:DNA binding"/>
    <property type="evidence" value="ECO:0007669"/>
    <property type="project" value="UniProtKB-UniRule"/>
</dbReference>
<name>A0A1W2F8Q3_9PSEU</name>
<dbReference type="Gene3D" id="1.10.10.10">
    <property type="entry name" value="Winged helix-like DNA-binding domain superfamily/Winged helix DNA-binding domain"/>
    <property type="match status" value="2"/>
</dbReference>
<dbReference type="InterPro" id="IPR019734">
    <property type="entry name" value="TPR_rpt"/>
</dbReference>
<sequence>MNDVGIGVLGPFEVTVGGAPRTLGGHRQKRLLALLLLRANTAMSPDQMIDALWDHEPPATARSQVRNAVARLRRDLGSAGAAVVTDSGNYRLCIDDDQADVLRFSRTVKRARELARAGANEDAIKAVRAGLSLWRGTAFAGLDGRVFEAAAASLAEQRLAAQELLIHLRVATGDTTGLVGELFVLTASYPTSEPFVAQLMTALCREGRQADALRAYERLRGRLAEELGVDPGPGLRDLHERALRGDIALTTTPVTELSAVEPRSLPRDLPDFTGRHDEVRNLIMLMEKASDTAVIISAIDGMPGIGKTTLAVRVGHLTRSRFPHGQLFVDLHGHTPGRRPLPPDAALDVLLRGVGVLPEQIPEGLDRRADLWRSVMADRQMLIVLDNAADTAQVRLLLPASSCVRVLVTSRRRLTMLEGASSFSIEVMPPDDAAQLFCRVAAVSPADGPVADVVALCGHLPLAIRIAASRLRSRPRWTVAHLADLLRNESRRLAELSAEDRSVRSAFAVSYDNLSASEQRSFRLLGLLPGGDFGEHAAGAVMDLELPDARRTLEELVDINLLVNRAPGRYLFHDLLRQFARSLCAEDERAKAIGRVVEYYLDLGHTAEQVAHPVGIQEERQSLHPLPDMRTAHEVRSVIDTEHRAIAELIDLAGEHGLSEEIAELASLFGPVLQRQGHLDDALAAYESGLAVGVSLQVKADLYRGLGKSLITARRLGAALRALRTGLALEQKLGNDRGAGRAHNNLGIAHYRLGRFLEARTSFHQSLTLLSEVGTPYDKATPLINLAATHIGLGNYADAISAATEVLAQSPVLNNPHLQAVAFYNLGHAQLCCGDTDAALKNLEQSKTISLEIGATEIEGRNLYTIADCHRQRRDFTAALDGARAALILARRIGNRDIQSHAHVVLGRTHLDLDAPALAAECFHESLRLTADDGDNFTEAAAHDGLARIAYDEQDLPRAEHHWQAALNRAHAGGLPQREQYQRNLADLGTTADRRARS</sequence>
<dbReference type="eggNOG" id="COG3903">
    <property type="taxonomic scope" value="Bacteria"/>
</dbReference>
<dbReference type="PANTHER" id="PTHR35807:SF1">
    <property type="entry name" value="TRANSCRIPTIONAL REGULATOR REDD"/>
    <property type="match status" value="1"/>
</dbReference>
<dbReference type="Pfam" id="PF03704">
    <property type="entry name" value="BTAD"/>
    <property type="match status" value="1"/>
</dbReference>
<dbReference type="PROSITE" id="PS51755">
    <property type="entry name" value="OMPR_PHOB"/>
    <property type="match status" value="1"/>
</dbReference>
<proteinExistence type="inferred from homology"/>
<evidence type="ECO:0000313" key="8">
    <source>
        <dbReference type="Proteomes" id="UP000192840"/>
    </source>
</evidence>
<dbReference type="SUPFAM" id="SSF48452">
    <property type="entry name" value="TPR-like"/>
    <property type="match status" value="3"/>
</dbReference>
<dbReference type="GO" id="GO:0006355">
    <property type="term" value="P:regulation of DNA-templated transcription"/>
    <property type="evidence" value="ECO:0007669"/>
    <property type="project" value="InterPro"/>
</dbReference>
<evidence type="ECO:0000259" key="6">
    <source>
        <dbReference type="PROSITE" id="PS51755"/>
    </source>
</evidence>
<dbReference type="Proteomes" id="UP000192840">
    <property type="component" value="Unassembled WGS sequence"/>
</dbReference>
<dbReference type="GO" id="GO:0043531">
    <property type="term" value="F:ADP binding"/>
    <property type="evidence" value="ECO:0007669"/>
    <property type="project" value="InterPro"/>
</dbReference>
<evidence type="ECO:0000256" key="4">
    <source>
        <dbReference type="ARBA" id="ARBA00023163"/>
    </source>
</evidence>
<dbReference type="SMART" id="SM00028">
    <property type="entry name" value="TPR"/>
    <property type="match status" value="8"/>
</dbReference>
<dbReference type="PANTHER" id="PTHR35807">
    <property type="entry name" value="TRANSCRIPTIONAL REGULATOR REDD-RELATED"/>
    <property type="match status" value="1"/>
</dbReference>
<gene>
    <name evidence="7" type="ORF">SAMN05660733_05356</name>
</gene>
<dbReference type="SMART" id="SM01043">
    <property type="entry name" value="BTAD"/>
    <property type="match status" value="1"/>
</dbReference>
<dbReference type="Gene3D" id="3.40.50.300">
    <property type="entry name" value="P-loop containing nucleotide triphosphate hydrolases"/>
    <property type="match status" value="1"/>
</dbReference>
<dbReference type="RefSeq" id="WP_051771332.1">
    <property type="nucleotide sequence ID" value="NZ_FWYC01000012.1"/>
</dbReference>
<dbReference type="InterPro" id="IPR005158">
    <property type="entry name" value="BTAD"/>
</dbReference>
<dbReference type="EMBL" id="FWYC01000012">
    <property type="protein sequence ID" value="SMD18319.1"/>
    <property type="molecule type" value="Genomic_DNA"/>
</dbReference>
<dbReference type="InterPro" id="IPR011990">
    <property type="entry name" value="TPR-like_helical_dom_sf"/>
</dbReference>
<dbReference type="eggNOG" id="COG3629">
    <property type="taxonomic scope" value="Bacteria"/>
</dbReference>
<dbReference type="Pfam" id="PF00486">
    <property type="entry name" value="Trans_reg_C"/>
    <property type="match status" value="1"/>
</dbReference>
<dbReference type="Pfam" id="PF13424">
    <property type="entry name" value="TPR_12"/>
    <property type="match status" value="1"/>
</dbReference>
<dbReference type="SUPFAM" id="SSF52540">
    <property type="entry name" value="P-loop containing nucleoside triphosphate hydrolases"/>
    <property type="match status" value="1"/>
</dbReference>
<evidence type="ECO:0000256" key="1">
    <source>
        <dbReference type="ARBA" id="ARBA00005820"/>
    </source>
</evidence>
<dbReference type="SUPFAM" id="SSF46894">
    <property type="entry name" value="C-terminal effector domain of the bipartite response regulators"/>
    <property type="match status" value="1"/>
</dbReference>
<dbReference type="PRINTS" id="PR00364">
    <property type="entry name" value="DISEASERSIST"/>
</dbReference>
<dbReference type="InterPro" id="IPR016032">
    <property type="entry name" value="Sig_transdc_resp-reg_C-effctor"/>
</dbReference>
<dbReference type="InterPro" id="IPR036388">
    <property type="entry name" value="WH-like_DNA-bd_sf"/>
</dbReference>
<keyword evidence="2" id="KW-0805">Transcription regulation</keyword>
<dbReference type="InterPro" id="IPR001867">
    <property type="entry name" value="OmpR/PhoB-type_DNA-bd"/>
</dbReference>
<dbReference type="SMART" id="SM00862">
    <property type="entry name" value="Trans_reg_C"/>
    <property type="match status" value="1"/>
</dbReference>
<keyword evidence="8" id="KW-1185">Reference proteome</keyword>
<accession>A0A1W2F8Q3</accession>
<dbReference type="AlphaFoldDB" id="A0A1W2F8Q3"/>
<feature type="domain" description="OmpR/PhoB-type" evidence="6">
    <location>
        <begin position="1"/>
        <end position="94"/>
    </location>
</feature>
<reference evidence="8" key="1">
    <citation type="submission" date="2017-04" db="EMBL/GenBank/DDBJ databases">
        <authorList>
            <person name="Varghese N."/>
            <person name="Submissions S."/>
        </authorList>
    </citation>
    <scope>NUCLEOTIDE SEQUENCE [LARGE SCALE GENOMIC DNA]</scope>
    <source>
        <strain evidence="8">DSM 44073</strain>
    </source>
</reference>
<evidence type="ECO:0000256" key="5">
    <source>
        <dbReference type="PROSITE-ProRule" id="PRU01091"/>
    </source>
</evidence>
<dbReference type="STRING" id="40571.SAMN05660733_05356"/>
<keyword evidence="4" id="KW-0804">Transcription</keyword>
<dbReference type="InterPro" id="IPR002182">
    <property type="entry name" value="NB-ARC"/>
</dbReference>